<dbReference type="Proteomes" id="UP000251314">
    <property type="component" value="Unassembled WGS sequence"/>
</dbReference>
<accession>A0A329RR42</accession>
<gene>
    <name evidence="3" type="ORF">PC110_g16804</name>
    <name evidence="1" type="ORF">PC118_g8199</name>
    <name evidence="2" type="ORF">PC129_g6785</name>
</gene>
<dbReference type="OrthoDB" id="88674at2759"/>
<proteinExistence type="predicted"/>
<evidence type="ECO:0000313" key="3">
    <source>
        <dbReference type="EMBL" id="RAW26800.1"/>
    </source>
</evidence>
<evidence type="ECO:0000313" key="2">
    <source>
        <dbReference type="EMBL" id="KAG3222520.1"/>
    </source>
</evidence>
<organism evidence="3 4">
    <name type="scientific">Phytophthora cactorum</name>
    <dbReference type="NCBI Taxonomy" id="29920"/>
    <lineage>
        <taxon>Eukaryota</taxon>
        <taxon>Sar</taxon>
        <taxon>Stramenopiles</taxon>
        <taxon>Oomycota</taxon>
        <taxon>Peronosporomycetes</taxon>
        <taxon>Peronosporales</taxon>
        <taxon>Peronosporaceae</taxon>
        <taxon>Phytophthora</taxon>
    </lineage>
</organism>
<sequence length="125" mass="14523">MVAVDAYQAYRHESNEYHHFDRSVPSFTDFISQLSRQLIFNEHVLKRSLRSDARSHGIDEAFGDLPQYAEARKAGKRVQRQCSLCHKKCSYYCIGCSDLQLQSFFGVCGPRSQRTCFCQFELSFH</sequence>
<dbReference type="AlphaFoldDB" id="A0A329RR42"/>
<dbReference type="VEuPathDB" id="FungiDB:PC110_g16804"/>
<evidence type="ECO:0000313" key="4">
    <source>
        <dbReference type="Proteomes" id="UP000251314"/>
    </source>
</evidence>
<name>A0A329RR42_9STRA</name>
<evidence type="ECO:0000313" key="1">
    <source>
        <dbReference type="EMBL" id="KAG2985673.1"/>
    </source>
</evidence>
<dbReference type="Proteomes" id="UP000697107">
    <property type="component" value="Unassembled WGS sequence"/>
</dbReference>
<keyword evidence="4" id="KW-1185">Reference proteome</keyword>
<dbReference type="Proteomes" id="UP000760860">
    <property type="component" value="Unassembled WGS sequence"/>
</dbReference>
<dbReference type="EMBL" id="RCML01000206">
    <property type="protein sequence ID" value="KAG2985673.1"/>
    <property type="molecule type" value="Genomic_DNA"/>
</dbReference>
<reference evidence="3 4" key="1">
    <citation type="submission" date="2018-01" db="EMBL/GenBank/DDBJ databases">
        <title>Draft genome of the strawberry crown rot pathogen Phytophthora cactorum.</title>
        <authorList>
            <person name="Armitage A.D."/>
            <person name="Lysoe E."/>
            <person name="Nellist C.F."/>
            <person name="Harrison R.J."/>
            <person name="Brurberg M.B."/>
        </authorList>
    </citation>
    <scope>NUCLEOTIDE SEQUENCE [LARGE SCALE GENOMIC DNA]</scope>
    <source>
        <strain evidence="3 4">10300</strain>
    </source>
</reference>
<comment type="caution">
    <text evidence="3">The sequence shown here is derived from an EMBL/GenBank/DDBJ whole genome shotgun (WGS) entry which is preliminary data.</text>
</comment>
<reference evidence="2" key="2">
    <citation type="submission" date="2018-05" db="EMBL/GenBank/DDBJ databases">
        <title>Effector identification in a new, highly contiguous assembly of the strawberry crown rot pathogen Phytophthora cactorum.</title>
        <authorList>
            <person name="Armitage A.D."/>
            <person name="Nellist C.F."/>
            <person name="Bates H."/>
            <person name="Vickerstaff R.J."/>
            <person name="Harrison R.J."/>
        </authorList>
    </citation>
    <scope>NUCLEOTIDE SEQUENCE</scope>
    <source>
        <strain evidence="1">P415</strain>
        <strain evidence="2">P421</strain>
    </source>
</reference>
<protein>
    <submittedName>
        <fullName evidence="3">Uncharacterized protein</fullName>
    </submittedName>
</protein>
<dbReference type="EMBL" id="RCMV01000178">
    <property type="protein sequence ID" value="KAG3222520.1"/>
    <property type="molecule type" value="Genomic_DNA"/>
</dbReference>
<dbReference type="EMBL" id="MJFZ01000616">
    <property type="protein sequence ID" value="RAW26800.1"/>
    <property type="molecule type" value="Genomic_DNA"/>
</dbReference>